<dbReference type="AlphaFoldDB" id="A0A8X7VBY7"/>
<evidence type="ECO:0000256" key="2">
    <source>
        <dbReference type="SAM" id="Phobius"/>
    </source>
</evidence>
<dbReference type="OrthoDB" id="1303584at2759"/>
<feature type="transmembrane region" description="Helical" evidence="2">
    <location>
        <begin position="133"/>
        <end position="152"/>
    </location>
</feature>
<reference evidence="3 4" key="1">
    <citation type="submission" date="2020-02" db="EMBL/GenBank/DDBJ databases">
        <authorList>
            <person name="Ma Q."/>
            <person name="Huang Y."/>
            <person name="Song X."/>
            <person name="Pei D."/>
        </authorList>
    </citation>
    <scope>NUCLEOTIDE SEQUENCE [LARGE SCALE GENOMIC DNA]</scope>
    <source>
        <strain evidence="3">Sxm20200214</strain>
        <tissue evidence="3">Leaf</tissue>
    </source>
</reference>
<name>A0A8X7VBY7_BRACI</name>
<dbReference type="PANTHER" id="PTHR33248">
    <property type="entry name" value="ZINC ION-BINDING PROTEIN"/>
    <property type="match status" value="1"/>
</dbReference>
<proteinExistence type="predicted"/>
<keyword evidence="1" id="KW-0175">Coiled coil</keyword>
<accession>A0A8X7VBY7</accession>
<dbReference type="EMBL" id="JAAMPC010000006">
    <property type="protein sequence ID" value="KAG2308411.1"/>
    <property type="molecule type" value="Genomic_DNA"/>
</dbReference>
<sequence>MPNSRTSSASIGSTTNNDGPLCHCAKPTVLTIAWTDDNPGRRFYNCDDHGFVFWHDKERSCPWQKRSLLEAREKILTQKEEIKALAAALRQANGQITALEVSRCSGSVNETLKSIEAHVTGHITETQKMVRKLVLYYGGGFAMATALLVYYMKK</sequence>
<feature type="coiled-coil region" evidence="1">
    <location>
        <begin position="68"/>
        <end position="95"/>
    </location>
</feature>
<evidence type="ECO:0000313" key="4">
    <source>
        <dbReference type="Proteomes" id="UP000886595"/>
    </source>
</evidence>
<keyword evidence="2" id="KW-1133">Transmembrane helix</keyword>
<keyword evidence="2" id="KW-0472">Membrane</keyword>
<organism evidence="3 4">
    <name type="scientific">Brassica carinata</name>
    <name type="common">Ethiopian mustard</name>
    <name type="synonym">Abyssinian cabbage</name>
    <dbReference type="NCBI Taxonomy" id="52824"/>
    <lineage>
        <taxon>Eukaryota</taxon>
        <taxon>Viridiplantae</taxon>
        <taxon>Streptophyta</taxon>
        <taxon>Embryophyta</taxon>
        <taxon>Tracheophyta</taxon>
        <taxon>Spermatophyta</taxon>
        <taxon>Magnoliopsida</taxon>
        <taxon>eudicotyledons</taxon>
        <taxon>Gunneridae</taxon>
        <taxon>Pentapetalae</taxon>
        <taxon>rosids</taxon>
        <taxon>malvids</taxon>
        <taxon>Brassicales</taxon>
        <taxon>Brassicaceae</taxon>
        <taxon>Brassiceae</taxon>
        <taxon>Brassica</taxon>
    </lineage>
</organism>
<protein>
    <recommendedName>
        <fullName evidence="5">Zinc finger GRF-type domain-containing protein</fullName>
    </recommendedName>
</protein>
<keyword evidence="2" id="KW-0812">Transmembrane</keyword>
<evidence type="ECO:0000313" key="3">
    <source>
        <dbReference type="EMBL" id="KAG2308411.1"/>
    </source>
</evidence>
<dbReference type="Proteomes" id="UP000886595">
    <property type="component" value="Unassembled WGS sequence"/>
</dbReference>
<keyword evidence="4" id="KW-1185">Reference proteome</keyword>
<comment type="caution">
    <text evidence="3">The sequence shown here is derived from an EMBL/GenBank/DDBJ whole genome shotgun (WGS) entry which is preliminary data.</text>
</comment>
<evidence type="ECO:0000256" key="1">
    <source>
        <dbReference type="SAM" id="Coils"/>
    </source>
</evidence>
<evidence type="ECO:0008006" key="5">
    <source>
        <dbReference type="Google" id="ProtNLM"/>
    </source>
</evidence>
<gene>
    <name evidence="3" type="ORF">Bca52824_028159</name>
</gene>